<comment type="caution">
    <text evidence="10">The sequence shown here is derived from an EMBL/GenBank/DDBJ whole genome shotgun (WGS) entry which is preliminary data.</text>
</comment>
<evidence type="ECO:0000256" key="7">
    <source>
        <dbReference type="SAM" id="SignalP"/>
    </source>
</evidence>
<keyword evidence="11" id="KW-1185">Reference proteome</keyword>
<dbReference type="AlphaFoldDB" id="A0ABD2XSC5"/>
<dbReference type="Proteomes" id="UP001630127">
    <property type="component" value="Unassembled WGS sequence"/>
</dbReference>
<feature type="transmembrane region" description="Helical" evidence="6">
    <location>
        <begin position="100"/>
        <end position="124"/>
    </location>
</feature>
<dbReference type="EMBL" id="JBJUIK010000017">
    <property type="protein sequence ID" value="KAL3498014.1"/>
    <property type="molecule type" value="Genomic_DNA"/>
</dbReference>
<evidence type="ECO:0000256" key="2">
    <source>
        <dbReference type="ARBA" id="ARBA00022692"/>
    </source>
</evidence>
<evidence type="ECO:0000256" key="1">
    <source>
        <dbReference type="ARBA" id="ARBA00004141"/>
    </source>
</evidence>
<accession>A0ABD2XSC5</accession>
<dbReference type="InterPro" id="IPR056555">
    <property type="entry name" value="NFD4_C"/>
</dbReference>
<dbReference type="Pfam" id="PF06813">
    <property type="entry name" value="Nodulin-like"/>
    <property type="match status" value="1"/>
</dbReference>
<feature type="transmembrane region" description="Helical" evidence="6">
    <location>
        <begin position="337"/>
        <end position="355"/>
    </location>
</feature>
<feature type="transmembrane region" description="Helical" evidence="6">
    <location>
        <begin position="429"/>
        <end position="451"/>
    </location>
</feature>
<evidence type="ECO:0008006" key="12">
    <source>
        <dbReference type="Google" id="ProtNLM"/>
    </source>
</evidence>
<comment type="similarity">
    <text evidence="5">Belongs to the major facilitator superfamily. Phosphate:H(+) symporter (TC 2.A.1.9) family.</text>
</comment>
<dbReference type="Pfam" id="PF23262">
    <property type="entry name" value="NFD4_C"/>
    <property type="match status" value="1"/>
</dbReference>
<feature type="transmembrane region" description="Helical" evidence="6">
    <location>
        <begin position="167"/>
        <end position="187"/>
    </location>
</feature>
<dbReference type="InterPro" id="IPR010658">
    <property type="entry name" value="Nodulin-like"/>
</dbReference>
<feature type="transmembrane region" description="Helical" evidence="6">
    <location>
        <begin position="233"/>
        <end position="255"/>
    </location>
</feature>
<feature type="domain" description="NFD4 C-terminal" evidence="9">
    <location>
        <begin position="324"/>
        <end position="543"/>
    </location>
</feature>
<keyword evidence="4 6" id="KW-0472">Membrane</keyword>
<evidence type="ECO:0000313" key="11">
    <source>
        <dbReference type="Proteomes" id="UP001630127"/>
    </source>
</evidence>
<feature type="transmembrane region" description="Helical" evidence="6">
    <location>
        <begin position="66"/>
        <end position="88"/>
    </location>
</feature>
<feature type="chain" id="PRO_5044782285" description="Nodulin-like domain-containing protein" evidence="7">
    <location>
        <begin position="22"/>
        <end position="550"/>
    </location>
</feature>
<reference evidence="10 11" key="1">
    <citation type="submission" date="2024-11" db="EMBL/GenBank/DDBJ databases">
        <title>A near-complete genome assembly of Cinchona calisaya.</title>
        <authorList>
            <person name="Lian D.C."/>
            <person name="Zhao X.W."/>
            <person name="Wei L."/>
        </authorList>
    </citation>
    <scope>NUCLEOTIDE SEQUENCE [LARGE SCALE GENOMIC DNA]</scope>
    <source>
        <tissue evidence="10">Nenye</tissue>
    </source>
</reference>
<evidence type="ECO:0000256" key="3">
    <source>
        <dbReference type="ARBA" id="ARBA00022989"/>
    </source>
</evidence>
<feature type="transmembrane region" description="Helical" evidence="6">
    <location>
        <begin position="406"/>
        <end position="423"/>
    </location>
</feature>
<evidence type="ECO:0000256" key="4">
    <source>
        <dbReference type="ARBA" id="ARBA00023136"/>
    </source>
</evidence>
<evidence type="ECO:0000256" key="6">
    <source>
        <dbReference type="SAM" id="Phobius"/>
    </source>
</evidence>
<dbReference type="PANTHER" id="PTHR21576">
    <property type="entry name" value="UNCHARACTERIZED NODULIN-LIKE PROTEIN"/>
    <property type="match status" value="1"/>
</dbReference>
<keyword evidence="3 6" id="KW-1133">Transmembrane helix</keyword>
<name>A0ABD2XSC5_9GENT</name>
<dbReference type="Gene3D" id="1.20.1250.20">
    <property type="entry name" value="MFS general substrate transporter like domains"/>
    <property type="match status" value="1"/>
</dbReference>
<feature type="transmembrane region" description="Helical" evidence="6">
    <location>
        <begin position="516"/>
        <end position="535"/>
    </location>
</feature>
<feature type="transmembrane region" description="Helical" evidence="6">
    <location>
        <begin position="136"/>
        <end position="155"/>
    </location>
</feature>
<feature type="domain" description="Nodulin-like" evidence="8">
    <location>
        <begin position="7"/>
        <end position="251"/>
    </location>
</feature>
<feature type="transmembrane region" description="Helical" evidence="6">
    <location>
        <begin position="207"/>
        <end position="227"/>
    </location>
</feature>
<protein>
    <recommendedName>
        <fullName evidence="12">Nodulin-like domain-containing protein</fullName>
    </recommendedName>
</protein>
<sequence length="550" mass="60130">MAGQWRKWMILAASVWIQAFTGTNFDFSSYSSDLKSVLGISQVQLNYLSMASDMGKAFGWCSGVSLNYFPLWVVMFVAALMGFLGYGLQWLSIQGQISLPYFQVFLLCLLAGCSISWFNTVCYVLCIKNFPDNRPLALSLSISFNGVSAALYNLIVNTINSSDHTLYLLLDAIIPLVASVIVLVPILQQPLPEALSRDATHHDSIIFLKLFILAAFTGIYLLVLNSVQSSESVASGAILAGAIFLLILIVVTTGIDYSRERAGRTIHSSIHLGQSSFSSVHPEDLDIQKVLVGVEASRSHFTGNSYDSKEKQVFMKDCLPVQGEEHSARLLICRLDFWLYYLTYFCGGTIGIVYSNNIGQIAQSLGYGSEISSFVSLYSACSFIGRLLSAAPDFLKDKVYYPRTGWLVLALVPTPIAFLLLFSSGSKTALSAATAFIGLSSGFMVSAAVSITSELFGPKSVGINHNIIVTNIPLGSLLYGFLAALLYEASIGSSNNLALIDGSMVCMGRECYIETFGWWSFISMFGVASSSLLFLRTRAVYSLERSRNWM</sequence>
<dbReference type="PANTHER" id="PTHR21576:SF134">
    <property type="entry name" value="NODULIN-LIKE DOMAIN-CONTAINING PROTEIN"/>
    <property type="match status" value="1"/>
</dbReference>
<proteinExistence type="inferred from homology"/>
<comment type="subcellular location">
    <subcellularLocation>
        <location evidence="1">Membrane</location>
        <topology evidence="1">Multi-pass membrane protein</topology>
    </subcellularLocation>
</comment>
<evidence type="ECO:0000259" key="8">
    <source>
        <dbReference type="Pfam" id="PF06813"/>
    </source>
</evidence>
<keyword evidence="2 6" id="KW-0812">Transmembrane</keyword>
<evidence type="ECO:0000259" key="9">
    <source>
        <dbReference type="Pfam" id="PF23262"/>
    </source>
</evidence>
<evidence type="ECO:0000313" key="10">
    <source>
        <dbReference type="EMBL" id="KAL3498014.1"/>
    </source>
</evidence>
<gene>
    <name evidence="10" type="ORF">ACH5RR_040746</name>
</gene>
<evidence type="ECO:0000256" key="5">
    <source>
        <dbReference type="ARBA" id="ARBA00044504"/>
    </source>
</evidence>
<keyword evidence="7" id="KW-0732">Signal</keyword>
<dbReference type="InterPro" id="IPR036259">
    <property type="entry name" value="MFS_trans_sf"/>
</dbReference>
<organism evidence="10 11">
    <name type="scientific">Cinchona calisaya</name>
    <dbReference type="NCBI Taxonomy" id="153742"/>
    <lineage>
        <taxon>Eukaryota</taxon>
        <taxon>Viridiplantae</taxon>
        <taxon>Streptophyta</taxon>
        <taxon>Embryophyta</taxon>
        <taxon>Tracheophyta</taxon>
        <taxon>Spermatophyta</taxon>
        <taxon>Magnoliopsida</taxon>
        <taxon>eudicotyledons</taxon>
        <taxon>Gunneridae</taxon>
        <taxon>Pentapetalae</taxon>
        <taxon>asterids</taxon>
        <taxon>lamiids</taxon>
        <taxon>Gentianales</taxon>
        <taxon>Rubiaceae</taxon>
        <taxon>Cinchonoideae</taxon>
        <taxon>Cinchoneae</taxon>
        <taxon>Cinchona</taxon>
    </lineage>
</organism>
<feature type="transmembrane region" description="Helical" evidence="6">
    <location>
        <begin position="463"/>
        <end position="487"/>
    </location>
</feature>
<dbReference type="GO" id="GO:0016020">
    <property type="term" value="C:membrane"/>
    <property type="evidence" value="ECO:0007669"/>
    <property type="project" value="UniProtKB-SubCell"/>
</dbReference>
<dbReference type="SUPFAM" id="SSF103473">
    <property type="entry name" value="MFS general substrate transporter"/>
    <property type="match status" value="1"/>
</dbReference>
<feature type="signal peptide" evidence="7">
    <location>
        <begin position="1"/>
        <end position="21"/>
    </location>
</feature>